<evidence type="ECO:0000256" key="21">
    <source>
        <dbReference type="ARBA" id="ARBA00044985"/>
    </source>
</evidence>
<keyword evidence="3" id="KW-0813">Transport</keyword>
<evidence type="ECO:0000256" key="13">
    <source>
        <dbReference type="ARBA" id="ARBA00044893"/>
    </source>
</evidence>
<evidence type="ECO:0000256" key="25">
    <source>
        <dbReference type="SAM" id="Phobius"/>
    </source>
</evidence>
<dbReference type="GO" id="GO:0022857">
    <property type="term" value="F:transmembrane transporter activity"/>
    <property type="evidence" value="ECO:0007669"/>
    <property type="project" value="InterPro"/>
</dbReference>
<keyword evidence="7" id="KW-0458">Lysosome</keyword>
<proteinExistence type="inferred from homology"/>
<dbReference type="HOGENOM" id="CLU_001265_62_2_0"/>
<comment type="catalytic activity">
    <reaction evidence="11">
        <text>L-alpha-aminoacyl-L-histidine(out) = L-alpha-aminoacyl-L-histidine(in)</text>
        <dbReference type="Rhea" id="RHEA:79375"/>
        <dbReference type="ChEBI" id="CHEBI:229967"/>
    </reaction>
</comment>
<evidence type="ECO:0000259" key="26">
    <source>
        <dbReference type="PROSITE" id="PS50850"/>
    </source>
</evidence>
<name>F8L5H1_SIMNZ</name>
<reference evidence="27 28" key="2">
    <citation type="journal article" date="2011" name="Mol. Biol. Evol.">
        <title>Unity in variety--the pan-genome of the Chlamydiae.</title>
        <authorList>
            <person name="Collingro A."/>
            <person name="Tischler P."/>
            <person name="Weinmaier T."/>
            <person name="Penz T."/>
            <person name="Heinz E."/>
            <person name="Brunham R.C."/>
            <person name="Read T.D."/>
            <person name="Bavoil P.M."/>
            <person name="Sachse K."/>
            <person name="Kahane S."/>
            <person name="Friedman M.G."/>
            <person name="Rattei T."/>
            <person name="Myers G.S."/>
            <person name="Horn M."/>
        </authorList>
    </citation>
    <scope>NUCLEOTIDE SEQUENCE [LARGE SCALE GENOMIC DNA]</scope>
    <source>
        <strain evidence="28">ATCC VR-1471 / Z</strain>
    </source>
</reference>
<dbReference type="RefSeq" id="WP_013943884.1">
    <property type="nucleotide sequence ID" value="NC_015713.1"/>
</dbReference>
<evidence type="ECO:0000256" key="9">
    <source>
        <dbReference type="ARBA" id="ARBA00044878"/>
    </source>
</evidence>
<comment type="similarity">
    <text evidence="2">Belongs to the major facilitator superfamily.</text>
</comment>
<feature type="transmembrane region" description="Helical" evidence="25">
    <location>
        <begin position="357"/>
        <end position="380"/>
    </location>
</feature>
<comment type="catalytic activity">
    <reaction evidence="16">
        <text>L-lysyl-L-lysine(out) = L-lysyl-L-lysine(in)</text>
        <dbReference type="Rhea" id="RHEA:79403"/>
        <dbReference type="ChEBI" id="CHEBI:229956"/>
    </reaction>
</comment>
<feature type="transmembrane region" description="Helical" evidence="25">
    <location>
        <begin position="231"/>
        <end position="254"/>
    </location>
</feature>
<feature type="transmembrane region" description="Helical" evidence="25">
    <location>
        <begin position="298"/>
        <end position="316"/>
    </location>
</feature>
<evidence type="ECO:0000256" key="24">
    <source>
        <dbReference type="ARBA" id="ARBA00046376"/>
    </source>
</evidence>
<keyword evidence="4 25" id="KW-0812">Transmembrane</keyword>
<feature type="transmembrane region" description="Helical" evidence="25">
    <location>
        <begin position="266"/>
        <end position="286"/>
    </location>
</feature>
<dbReference type="Pfam" id="PF07690">
    <property type="entry name" value="MFS_1"/>
    <property type="match status" value="1"/>
</dbReference>
<evidence type="ECO:0000256" key="20">
    <source>
        <dbReference type="ARBA" id="ARBA00044924"/>
    </source>
</evidence>
<evidence type="ECO:0000256" key="22">
    <source>
        <dbReference type="ARBA" id="ARBA00045018"/>
    </source>
</evidence>
<dbReference type="eggNOG" id="COG2271">
    <property type="taxonomic scope" value="Bacteria"/>
</dbReference>
<evidence type="ECO:0000256" key="18">
    <source>
        <dbReference type="ARBA" id="ARBA00044912"/>
    </source>
</evidence>
<reference key="1">
    <citation type="journal article" date="2011" name="Mol. Biol. Evol.">
        <title>Unity in variety -- the pan-genome of the Chlamydiae.</title>
        <authorList>
            <person name="Collingro A."/>
            <person name="Tischler P."/>
            <person name="Weinmaier T."/>
            <person name="Penz T."/>
            <person name="Heinz E."/>
            <person name="Brunham R.C."/>
            <person name="Read T.D."/>
            <person name="Bavoil P.M."/>
            <person name="Sachse K."/>
            <person name="Kahane S."/>
            <person name="Friedman M.G."/>
            <person name="Rattei T."/>
            <person name="Myers G.S.A."/>
            <person name="Horn M."/>
        </authorList>
    </citation>
    <scope>NUCLEOTIDE SEQUENCE</scope>
    <source>
        <strain>Z</strain>
    </source>
</reference>
<dbReference type="PROSITE" id="PS50850">
    <property type="entry name" value="MFS"/>
    <property type="match status" value="1"/>
</dbReference>
<comment type="catalytic activity">
    <reaction evidence="18">
        <text>L-histidyl-L-alpha-amino acid(out) = L-histidyl-L-alpha-amino acid(in)</text>
        <dbReference type="Rhea" id="RHEA:79379"/>
        <dbReference type="ChEBI" id="CHEBI:229964"/>
    </reaction>
</comment>
<comment type="catalytic activity">
    <reaction evidence="10">
        <text>L-alpha-aminoacyl-L-arginine(out) = L-alpha-aminoacyl-L-arginine(in)</text>
        <dbReference type="Rhea" id="RHEA:79367"/>
        <dbReference type="ChEBI" id="CHEBI:229968"/>
    </reaction>
</comment>
<dbReference type="InterPro" id="IPR020846">
    <property type="entry name" value="MFS_dom"/>
</dbReference>
<feature type="transmembrane region" description="Helical" evidence="25">
    <location>
        <begin position="88"/>
        <end position="105"/>
    </location>
</feature>
<evidence type="ECO:0000256" key="3">
    <source>
        <dbReference type="ARBA" id="ARBA00022448"/>
    </source>
</evidence>
<comment type="catalytic activity">
    <reaction evidence="9">
        <text>L-histidyl-glycine(out) = L-histidyl-glycine(in)</text>
        <dbReference type="Rhea" id="RHEA:79395"/>
        <dbReference type="ChEBI" id="CHEBI:229957"/>
    </reaction>
</comment>
<comment type="catalytic activity">
    <reaction evidence="15">
        <text>L-arginyl-L-alpha-amino acid(out) = L-arginyl-L-alpha-amino acid(in)</text>
        <dbReference type="Rhea" id="RHEA:79371"/>
        <dbReference type="ChEBI" id="CHEBI:84315"/>
    </reaction>
</comment>
<feature type="transmembrane region" description="Helical" evidence="25">
    <location>
        <begin position="111"/>
        <end position="131"/>
    </location>
</feature>
<evidence type="ECO:0000256" key="8">
    <source>
        <dbReference type="ARBA" id="ARBA00044876"/>
    </source>
</evidence>
<keyword evidence="6 25" id="KW-0472">Membrane</keyword>
<dbReference type="Proteomes" id="UP000000496">
    <property type="component" value="Chromosome gsn.131"/>
</dbReference>
<feature type="transmembrane region" description="Helical" evidence="25">
    <location>
        <begin position="17"/>
        <end position="36"/>
    </location>
</feature>
<dbReference type="EMBL" id="FR872582">
    <property type="protein sequence ID" value="CCB89418.1"/>
    <property type="molecule type" value="Genomic_DNA"/>
</dbReference>
<sequence>MKPPKIQKAITPHPKPVYGWVIFIISVLFVFYKYILEVSPSIMTKQLMSEFKLDAAVVGHVAASYYYAYTIMQIPGGLLIDTFGPRKTTTVGLLCCALGALLFGYSQNVFLMASSRFLIGIGATFAILNIFKINSNWFPAHKFALLAGLTLTLGILGAVFGQAPLSHLINFIGWRQSFIDLAIFGFIFSAIFFLVVRDKPRHPAYDVTPPTQGKVKLSVALLHTIKRGQTWVLSIYSGLSFAPVLSFAGLWGVAFIEAKYHVDRTTASFLTSLVFIGFAVGAPLFGWYSSFIGKRKPVMFWGTLIAFILLTLAIYLPPIPFFLYAILQFFIGFSISAFLLSFSVIHEINVPLMTATAIAIMNTLNALFGAITDPLIGWFLDLTKHTPLQDGTPTFSLNDYHLSFAIMPLYLLICVILLKFIKETNCIQTVQDKP</sequence>
<keyword evidence="5 25" id="KW-1133">Transmembrane helix</keyword>
<evidence type="ECO:0000256" key="4">
    <source>
        <dbReference type="ARBA" id="ARBA00022692"/>
    </source>
</evidence>
<feature type="transmembrane region" description="Helical" evidence="25">
    <location>
        <begin position="322"/>
        <end position="345"/>
    </location>
</feature>
<comment type="function">
    <text evidence="23">Lysosomal dipeptide uniporter that selectively exports lysine, arginine or histidine-containing dipeptides with a net positive charge from the lysosome lumen into the cytosol. Could play a role in a specific type of protein O-glycosylation indirectly regulating macrophages migration and tissue invasion. Also essential for liver homeostasis.</text>
</comment>
<evidence type="ECO:0000256" key="11">
    <source>
        <dbReference type="ARBA" id="ARBA00044884"/>
    </source>
</evidence>
<dbReference type="GO" id="GO:0005765">
    <property type="term" value="C:lysosomal membrane"/>
    <property type="evidence" value="ECO:0007669"/>
    <property type="project" value="UniProtKB-SubCell"/>
</dbReference>
<evidence type="ECO:0000256" key="17">
    <source>
        <dbReference type="ARBA" id="ARBA00044903"/>
    </source>
</evidence>
<evidence type="ECO:0000256" key="1">
    <source>
        <dbReference type="ARBA" id="ARBA00004155"/>
    </source>
</evidence>
<dbReference type="PANTHER" id="PTHR23512:SF3">
    <property type="entry name" value="MAJOR FACILITATOR SUPERFAMILY DOMAIN-CONTAINING PROTEIN 1"/>
    <property type="match status" value="1"/>
</dbReference>
<dbReference type="SUPFAM" id="SSF103473">
    <property type="entry name" value="MFS general substrate transporter"/>
    <property type="match status" value="1"/>
</dbReference>
<dbReference type="Gene3D" id="1.20.1250.20">
    <property type="entry name" value="MFS general substrate transporter like domains"/>
    <property type="match status" value="2"/>
</dbReference>
<evidence type="ECO:0000256" key="6">
    <source>
        <dbReference type="ARBA" id="ARBA00023136"/>
    </source>
</evidence>
<comment type="subunit">
    <text evidence="24">Homodimer. Interacts with lysosomal protein GLMP (via lumenal domain); the interaction starts while both proteins are still in the endoplasmic reticulum and is required for stabilization of MFSD1 in lysosomes but has no direct effect on its targeting to lysosomes or transporter activity.</text>
</comment>
<accession>F8L5H1</accession>
<evidence type="ECO:0000256" key="10">
    <source>
        <dbReference type="ARBA" id="ARBA00044881"/>
    </source>
</evidence>
<evidence type="ECO:0000313" key="27">
    <source>
        <dbReference type="EMBL" id="CCB89418.1"/>
    </source>
</evidence>
<comment type="subcellular location">
    <subcellularLocation>
        <location evidence="1">Lysosome membrane</location>
        <topology evidence="1">Multi-pass membrane protein</topology>
    </subcellularLocation>
</comment>
<evidence type="ECO:0000256" key="12">
    <source>
        <dbReference type="ARBA" id="ARBA00044891"/>
    </source>
</evidence>
<feature type="transmembrane region" description="Helical" evidence="25">
    <location>
        <begin position="400"/>
        <end position="421"/>
    </location>
</feature>
<evidence type="ECO:0000256" key="7">
    <source>
        <dbReference type="ARBA" id="ARBA00023228"/>
    </source>
</evidence>
<evidence type="ECO:0000313" key="28">
    <source>
        <dbReference type="Proteomes" id="UP000000496"/>
    </source>
</evidence>
<dbReference type="OrthoDB" id="6360at2"/>
<dbReference type="InterPro" id="IPR036259">
    <property type="entry name" value="MFS_trans_sf"/>
</dbReference>
<dbReference type="PANTHER" id="PTHR23512">
    <property type="entry name" value="MAJOR FACILITATOR SUPERFAMILY DOMAIN-CONTAINING PROTEIN 1"/>
    <property type="match status" value="1"/>
</dbReference>
<dbReference type="InterPro" id="IPR011701">
    <property type="entry name" value="MFS"/>
</dbReference>
<comment type="catalytic activity">
    <reaction evidence="20">
        <text>L-lysyl-glycine(out) = L-lysyl-glycine(in)</text>
        <dbReference type="Rhea" id="RHEA:79407"/>
        <dbReference type="ChEBI" id="CHEBI:191202"/>
    </reaction>
</comment>
<dbReference type="AlphaFoldDB" id="F8L5H1"/>
<gene>
    <name evidence="27" type="ordered locus">SNE_A15410</name>
</gene>
<feature type="transmembrane region" description="Helical" evidence="25">
    <location>
        <begin position="143"/>
        <end position="165"/>
    </location>
</feature>
<protein>
    <recommendedName>
        <fullName evidence="21">Lysosomal dipeptide transporter MFSD1</fullName>
    </recommendedName>
    <alternativeName>
        <fullName evidence="22">Major facilitator superfamily domain-containing protein 1</fullName>
    </alternativeName>
</protein>
<comment type="catalytic activity">
    <reaction evidence="14">
        <text>L-aspartyl-L-lysine(out) = L-aspartyl-L-lysine(in)</text>
        <dbReference type="Rhea" id="RHEA:79411"/>
        <dbReference type="ChEBI" id="CHEBI:229953"/>
    </reaction>
</comment>
<organism evidence="27 28">
    <name type="scientific">Simkania negevensis (strain ATCC VR-1471 / DSM 27360 / Z)</name>
    <dbReference type="NCBI Taxonomy" id="331113"/>
    <lineage>
        <taxon>Bacteria</taxon>
        <taxon>Pseudomonadati</taxon>
        <taxon>Chlamydiota</taxon>
        <taxon>Chlamydiia</taxon>
        <taxon>Parachlamydiales</taxon>
        <taxon>Simkaniaceae</taxon>
        <taxon>Simkania</taxon>
    </lineage>
</organism>
<comment type="catalytic activity">
    <reaction evidence="19">
        <text>L-alanyl-L-lysine(out) = L-alanyl-L-lysine(in)</text>
        <dbReference type="Rhea" id="RHEA:79415"/>
        <dbReference type="ChEBI" id="CHEBI:192470"/>
    </reaction>
</comment>
<evidence type="ECO:0000256" key="14">
    <source>
        <dbReference type="ARBA" id="ARBA00044898"/>
    </source>
</evidence>
<dbReference type="KEGG" id="sng:SNE_A15410"/>
<evidence type="ECO:0000256" key="5">
    <source>
        <dbReference type="ARBA" id="ARBA00022989"/>
    </source>
</evidence>
<comment type="catalytic activity">
    <reaction evidence="8">
        <text>L-lysyl-L-alanine(out) = L-lysyl-L-alanine(in)</text>
        <dbReference type="Rhea" id="RHEA:79399"/>
        <dbReference type="ChEBI" id="CHEBI:229954"/>
    </reaction>
</comment>
<evidence type="ECO:0000256" key="2">
    <source>
        <dbReference type="ARBA" id="ARBA00008335"/>
    </source>
</evidence>
<comment type="catalytic activity">
    <reaction evidence="13">
        <text>L-alpha-aminoacyl-L-lysine(out) = L-alpha-aminoacyl-L-lysine(in)</text>
        <dbReference type="Rhea" id="RHEA:79383"/>
        <dbReference type="ChEBI" id="CHEBI:229966"/>
    </reaction>
</comment>
<evidence type="ECO:0000256" key="19">
    <source>
        <dbReference type="ARBA" id="ARBA00044919"/>
    </source>
</evidence>
<feature type="domain" description="Major facilitator superfamily (MFS) profile" evidence="26">
    <location>
        <begin position="21"/>
        <end position="426"/>
    </location>
</feature>
<evidence type="ECO:0000256" key="23">
    <source>
        <dbReference type="ARBA" id="ARBA00045709"/>
    </source>
</evidence>
<dbReference type="InterPro" id="IPR052187">
    <property type="entry name" value="MFSD1"/>
</dbReference>
<comment type="catalytic activity">
    <reaction evidence="17">
        <text>L-arginyl-glycine(out) = L-arginyl-glycine(in)</text>
        <dbReference type="Rhea" id="RHEA:79391"/>
        <dbReference type="ChEBI" id="CHEBI:229955"/>
    </reaction>
</comment>
<evidence type="ECO:0000256" key="15">
    <source>
        <dbReference type="ARBA" id="ARBA00044899"/>
    </source>
</evidence>
<dbReference type="STRING" id="331113.SNE_A15410"/>
<evidence type="ECO:0000256" key="16">
    <source>
        <dbReference type="ARBA" id="ARBA00044900"/>
    </source>
</evidence>
<comment type="catalytic activity">
    <reaction evidence="12">
        <text>L-lysyl-L-alpha-amino acid(out) = L-lysyl-L-alpha-amino acid(in)</text>
        <dbReference type="Rhea" id="RHEA:79387"/>
        <dbReference type="ChEBI" id="CHEBI:229965"/>
    </reaction>
</comment>
<keyword evidence="28" id="KW-1185">Reference proteome</keyword>
<feature type="transmembrane region" description="Helical" evidence="25">
    <location>
        <begin position="177"/>
        <end position="196"/>
    </location>
</feature>